<reference evidence="1 2" key="1">
    <citation type="submission" date="2017-05" db="EMBL/GenBank/DDBJ databases">
        <title>The Genome Sequence of Enterococcus mundtii 6B1_DIV0119.</title>
        <authorList>
            <consortium name="The Broad Institute Genomics Platform"/>
            <consortium name="The Broad Institute Genomic Center for Infectious Diseases"/>
            <person name="Earl A."/>
            <person name="Manson A."/>
            <person name="Schwartman J."/>
            <person name="Gilmore M."/>
            <person name="Abouelleil A."/>
            <person name="Cao P."/>
            <person name="Chapman S."/>
            <person name="Cusick C."/>
            <person name="Shea T."/>
            <person name="Young S."/>
            <person name="Neafsey D."/>
            <person name="Nusbaum C."/>
            <person name="Birren B."/>
        </authorList>
    </citation>
    <scope>NUCLEOTIDE SEQUENCE [LARGE SCALE GENOMIC DNA]</scope>
    <source>
        <strain evidence="1 2">6B1_DIV0119</strain>
    </source>
</reference>
<name>A0A242KWN7_ENTMU</name>
<protein>
    <submittedName>
        <fullName evidence="1">Uncharacterized protein</fullName>
    </submittedName>
</protein>
<proteinExistence type="predicted"/>
<evidence type="ECO:0000313" key="2">
    <source>
        <dbReference type="Proteomes" id="UP000195024"/>
    </source>
</evidence>
<dbReference type="Proteomes" id="UP000195024">
    <property type="component" value="Unassembled WGS sequence"/>
</dbReference>
<dbReference type="RefSeq" id="WP_086335324.1">
    <property type="nucleotide sequence ID" value="NZ_NGMS01000002.1"/>
</dbReference>
<organism evidence="1 2">
    <name type="scientific">Enterococcus mundtii</name>
    <dbReference type="NCBI Taxonomy" id="53346"/>
    <lineage>
        <taxon>Bacteria</taxon>
        <taxon>Bacillati</taxon>
        <taxon>Bacillota</taxon>
        <taxon>Bacilli</taxon>
        <taxon>Lactobacillales</taxon>
        <taxon>Enterococcaceae</taxon>
        <taxon>Enterococcus</taxon>
    </lineage>
</organism>
<dbReference type="EMBL" id="NGMS01000002">
    <property type="protein sequence ID" value="OTP25355.1"/>
    <property type="molecule type" value="Genomic_DNA"/>
</dbReference>
<sequence length="82" mass="10089">MIDQTMNEFRKKLDILALSLSLQENINHFGLNKDYQLLFSTYIQMIREDQDNFFIEKERKENIMESLKRTKDFYDFEKKEQV</sequence>
<dbReference type="AlphaFoldDB" id="A0A242KWN7"/>
<evidence type="ECO:0000313" key="1">
    <source>
        <dbReference type="EMBL" id="OTP25355.1"/>
    </source>
</evidence>
<comment type="caution">
    <text evidence="1">The sequence shown here is derived from an EMBL/GenBank/DDBJ whole genome shotgun (WGS) entry which is preliminary data.</text>
</comment>
<accession>A0A242KWN7</accession>
<gene>
    <name evidence="1" type="ORF">A5802_002508</name>
</gene>